<evidence type="ECO:0000313" key="14">
    <source>
        <dbReference type="Proteomes" id="UP001221519"/>
    </source>
</evidence>
<dbReference type="GO" id="GO:0005737">
    <property type="term" value="C:cytoplasm"/>
    <property type="evidence" value="ECO:0007669"/>
    <property type="project" value="UniProtKB-SubCell"/>
</dbReference>
<gene>
    <name evidence="11" type="ORF">PUW23_09340</name>
    <name evidence="12" type="ORF">PUW25_09035</name>
</gene>
<keyword evidence="14" id="KW-1185">Reference proteome</keyword>
<feature type="domain" description="Response regulatory" evidence="10">
    <location>
        <begin position="9"/>
        <end position="126"/>
    </location>
</feature>
<dbReference type="PROSITE" id="PS00041">
    <property type="entry name" value="HTH_ARAC_FAMILY_1"/>
    <property type="match status" value="1"/>
</dbReference>
<evidence type="ECO:0000256" key="5">
    <source>
        <dbReference type="ARBA" id="ARBA00023015"/>
    </source>
</evidence>
<dbReference type="InterPro" id="IPR018060">
    <property type="entry name" value="HTH_AraC"/>
</dbReference>
<dbReference type="PANTHER" id="PTHR42713">
    <property type="entry name" value="HISTIDINE KINASE-RELATED"/>
    <property type="match status" value="1"/>
</dbReference>
<dbReference type="GO" id="GO:0000160">
    <property type="term" value="P:phosphorelay signal transduction system"/>
    <property type="evidence" value="ECO:0007669"/>
    <property type="project" value="UniProtKB-KW"/>
</dbReference>
<dbReference type="PROSITE" id="PS01124">
    <property type="entry name" value="HTH_ARAC_FAMILY_2"/>
    <property type="match status" value="1"/>
</dbReference>
<dbReference type="PROSITE" id="PS50110">
    <property type="entry name" value="RESPONSE_REGULATORY"/>
    <property type="match status" value="1"/>
</dbReference>
<dbReference type="SMART" id="SM00448">
    <property type="entry name" value="REC"/>
    <property type="match status" value="1"/>
</dbReference>
<accession>A0AAX3N6R2</accession>
<keyword evidence="6" id="KW-0238">DNA-binding</keyword>
<dbReference type="Proteomes" id="UP001220962">
    <property type="component" value="Chromosome"/>
</dbReference>
<sequence>MKGTIIMMDILLVDDESYVTESLEATIPWEEMGIRHVYRTDSAAGALQLLQSHPVDILVTDIRMPGMDGLELIEKASERWPEIRSILLTGYSDFQYAKKAIQLQAQDYILKPVDDEEFIKSVNQTVEAIKEREKETDKYHQLMYQRKSDYVLLRENMLQGLLLGTPHTLSRVKQQLQDYEIPLQTDVESIMILVQLNQGFMDLDPKSRVLIEYAIGNISEEILGMNYKVWQGRTPHHCLAVLIQTDNTSGLEMEMEDKDRRQLHSLLRTFQENVRQYLHGDVSVIISSSFQFPNDTSTVYHHMLNSMYLASTDEGAAVLYSPQDESRSLSGASKEVFSLLYKPPVLQQLIELGQWESVREKLSEVFDVIDRYPVSREHMYEIYLAIINACLYITHRTEFRISELDVHGMEPHHVERLIQYPAELRNYTYRILDKLEEQQQEKPPSKGHIVKQVKDLVASEYGYELTVKIIADRVFLHPVYLSKVFKAETGEGLSEYLIRIRLEKALYLLKHTNKKIYEITSELGYQNPQYFSKLFKKHFGMSPNEFREQ</sequence>
<dbReference type="InterPro" id="IPR018062">
    <property type="entry name" value="HTH_AraC-typ_CS"/>
</dbReference>
<dbReference type="GO" id="GO:0003700">
    <property type="term" value="F:DNA-binding transcription factor activity"/>
    <property type="evidence" value="ECO:0007669"/>
    <property type="project" value="InterPro"/>
</dbReference>
<dbReference type="Pfam" id="PF00072">
    <property type="entry name" value="Response_reg"/>
    <property type="match status" value="1"/>
</dbReference>
<keyword evidence="5" id="KW-0805">Transcription regulation</keyword>
<evidence type="ECO:0000313" key="12">
    <source>
        <dbReference type="EMBL" id="WDI04073.1"/>
    </source>
</evidence>
<dbReference type="SUPFAM" id="SSF52172">
    <property type="entry name" value="CheY-like"/>
    <property type="match status" value="1"/>
</dbReference>
<evidence type="ECO:0000313" key="13">
    <source>
        <dbReference type="Proteomes" id="UP001220962"/>
    </source>
</evidence>
<dbReference type="SUPFAM" id="SSF46689">
    <property type="entry name" value="Homeodomain-like"/>
    <property type="match status" value="1"/>
</dbReference>
<evidence type="ECO:0000313" key="11">
    <source>
        <dbReference type="EMBL" id="WDH84389.1"/>
    </source>
</evidence>
<dbReference type="Pfam" id="PF12833">
    <property type="entry name" value="HTH_18"/>
    <property type="match status" value="1"/>
</dbReference>
<feature type="domain" description="HTH araC/xylS-type" evidence="9">
    <location>
        <begin position="451"/>
        <end position="549"/>
    </location>
</feature>
<evidence type="ECO:0000256" key="4">
    <source>
        <dbReference type="ARBA" id="ARBA00023012"/>
    </source>
</evidence>
<evidence type="ECO:0000259" key="9">
    <source>
        <dbReference type="PROSITE" id="PS01124"/>
    </source>
</evidence>
<keyword evidence="4" id="KW-0902">Two-component regulatory system</keyword>
<proteinExistence type="predicted"/>
<dbReference type="PRINTS" id="PR00032">
    <property type="entry name" value="HTHARAC"/>
</dbReference>
<evidence type="ECO:0000256" key="3">
    <source>
        <dbReference type="ARBA" id="ARBA00022553"/>
    </source>
</evidence>
<evidence type="ECO:0000259" key="10">
    <source>
        <dbReference type="PROSITE" id="PS50110"/>
    </source>
</evidence>
<dbReference type="InterPro" id="IPR009057">
    <property type="entry name" value="Homeodomain-like_sf"/>
</dbReference>
<keyword evidence="7" id="KW-0804">Transcription</keyword>
<keyword evidence="3 8" id="KW-0597">Phosphoprotein</keyword>
<evidence type="ECO:0000256" key="2">
    <source>
        <dbReference type="ARBA" id="ARBA00022490"/>
    </source>
</evidence>
<dbReference type="RefSeq" id="WP_052511666.1">
    <property type="nucleotide sequence ID" value="NZ_CP118101.1"/>
</dbReference>
<dbReference type="InterPro" id="IPR020449">
    <property type="entry name" value="Tscrpt_reg_AraC-type_HTH"/>
</dbReference>
<evidence type="ECO:0000256" key="6">
    <source>
        <dbReference type="ARBA" id="ARBA00023125"/>
    </source>
</evidence>
<keyword evidence="2" id="KW-0963">Cytoplasm</keyword>
<evidence type="ECO:0000256" key="7">
    <source>
        <dbReference type="ARBA" id="ARBA00023163"/>
    </source>
</evidence>
<dbReference type="InterPro" id="IPR011006">
    <property type="entry name" value="CheY-like_superfamily"/>
</dbReference>
<dbReference type="EMBL" id="CP118108">
    <property type="protein sequence ID" value="WDI04073.1"/>
    <property type="molecule type" value="Genomic_DNA"/>
</dbReference>
<name>A0AAX3N6R2_9BACL</name>
<dbReference type="GO" id="GO:0043565">
    <property type="term" value="F:sequence-specific DNA binding"/>
    <property type="evidence" value="ECO:0007669"/>
    <property type="project" value="InterPro"/>
</dbReference>
<dbReference type="Gene3D" id="1.10.10.60">
    <property type="entry name" value="Homeodomain-like"/>
    <property type="match status" value="2"/>
</dbReference>
<dbReference type="Gene3D" id="3.40.50.2300">
    <property type="match status" value="1"/>
</dbReference>
<evidence type="ECO:0000256" key="8">
    <source>
        <dbReference type="PROSITE-ProRule" id="PRU00169"/>
    </source>
</evidence>
<comment type="subcellular location">
    <subcellularLocation>
        <location evidence="1">Cytoplasm</location>
    </subcellularLocation>
</comment>
<organism evidence="11 13">
    <name type="scientific">Paenibacillus urinalis</name>
    <dbReference type="NCBI Taxonomy" id="521520"/>
    <lineage>
        <taxon>Bacteria</taxon>
        <taxon>Bacillati</taxon>
        <taxon>Bacillota</taxon>
        <taxon>Bacilli</taxon>
        <taxon>Bacillales</taxon>
        <taxon>Paenibacillaceae</taxon>
        <taxon>Paenibacillus</taxon>
    </lineage>
</organism>
<evidence type="ECO:0000256" key="1">
    <source>
        <dbReference type="ARBA" id="ARBA00004496"/>
    </source>
</evidence>
<reference evidence="11 14" key="1">
    <citation type="submission" date="2023-02" db="EMBL/GenBank/DDBJ databases">
        <title>Pathogen: clinical or host-associated sample.</title>
        <authorList>
            <person name="Hergert J."/>
            <person name="Casey R."/>
            <person name="Wagner J."/>
            <person name="Young E.L."/>
            <person name="Oakeson K.F."/>
        </authorList>
    </citation>
    <scope>NUCLEOTIDE SEQUENCE</scope>
    <source>
        <strain evidence="12 14">2022CK-00829</strain>
        <strain evidence="11">2022CK-00830</strain>
    </source>
</reference>
<feature type="modified residue" description="4-aspartylphosphate" evidence="8">
    <location>
        <position position="61"/>
    </location>
</feature>
<dbReference type="EMBL" id="CP118101">
    <property type="protein sequence ID" value="WDH84389.1"/>
    <property type="molecule type" value="Genomic_DNA"/>
</dbReference>
<dbReference type="InterPro" id="IPR001789">
    <property type="entry name" value="Sig_transdc_resp-reg_receiver"/>
</dbReference>
<dbReference type="AlphaFoldDB" id="A0AAX3N6R2"/>
<dbReference type="Proteomes" id="UP001221519">
    <property type="component" value="Chromosome"/>
</dbReference>
<dbReference type="CDD" id="cd17536">
    <property type="entry name" value="REC_YesN-like"/>
    <property type="match status" value="1"/>
</dbReference>
<protein>
    <submittedName>
        <fullName evidence="11">Response regulator</fullName>
    </submittedName>
</protein>
<dbReference type="PANTHER" id="PTHR42713:SF3">
    <property type="entry name" value="TRANSCRIPTIONAL REGULATORY PROTEIN HPTR"/>
    <property type="match status" value="1"/>
</dbReference>
<dbReference type="SMART" id="SM00342">
    <property type="entry name" value="HTH_ARAC"/>
    <property type="match status" value="1"/>
</dbReference>
<dbReference type="InterPro" id="IPR051552">
    <property type="entry name" value="HptR"/>
</dbReference>